<evidence type="ECO:0000256" key="6">
    <source>
        <dbReference type="ARBA" id="ARBA00023014"/>
    </source>
</evidence>
<dbReference type="GO" id="GO:0046872">
    <property type="term" value="F:metal ion binding"/>
    <property type="evidence" value="ECO:0007669"/>
    <property type="project" value="UniProtKB-KW"/>
</dbReference>
<dbReference type="GO" id="GO:0016705">
    <property type="term" value="F:oxidoreductase activity, acting on paired donors, with incorporation or reduction of molecular oxygen"/>
    <property type="evidence" value="ECO:0007669"/>
    <property type="project" value="UniProtKB-ARBA"/>
</dbReference>
<evidence type="ECO:0000256" key="5">
    <source>
        <dbReference type="ARBA" id="ARBA00023004"/>
    </source>
</evidence>
<keyword evidence="10" id="KW-0732">Signal</keyword>
<dbReference type="InterPro" id="IPR017941">
    <property type="entry name" value="Rieske_2Fe-2S"/>
</dbReference>
<keyword evidence="7" id="KW-1015">Disulfide bond</keyword>
<dbReference type="InterPro" id="IPR005805">
    <property type="entry name" value="Rieske_Fe-S_prot_C"/>
</dbReference>
<dbReference type="PANTHER" id="PTHR10134">
    <property type="entry name" value="CYTOCHROME B-C1 COMPLEX SUBUNIT RIESKE, MITOCHONDRIAL"/>
    <property type="match status" value="1"/>
</dbReference>
<dbReference type="InterPro" id="IPR036922">
    <property type="entry name" value="Rieske_2Fe-2S_sf"/>
</dbReference>
<comment type="caution">
    <text evidence="12">The sequence shown here is derived from an EMBL/GenBank/DDBJ whole genome shotgun (WGS) entry which is preliminary data.</text>
</comment>
<evidence type="ECO:0000313" key="12">
    <source>
        <dbReference type="EMBL" id="NYJ79631.1"/>
    </source>
</evidence>
<feature type="signal peptide" evidence="10">
    <location>
        <begin position="1"/>
        <end position="28"/>
    </location>
</feature>
<reference evidence="12 13" key="1">
    <citation type="submission" date="2020-07" db="EMBL/GenBank/DDBJ databases">
        <title>Sequencing the genomes of 1000 actinobacteria strains.</title>
        <authorList>
            <person name="Klenk H.-P."/>
        </authorList>
    </citation>
    <scope>NUCLEOTIDE SEQUENCE [LARGE SCALE GENOMIC DNA]</scope>
    <source>
        <strain evidence="12 13">DSM 15475</strain>
    </source>
</reference>
<dbReference type="GO" id="GO:0051537">
    <property type="term" value="F:2 iron, 2 sulfur cluster binding"/>
    <property type="evidence" value="ECO:0007669"/>
    <property type="project" value="UniProtKB-KW"/>
</dbReference>
<sequence>MSDTCCARRAFLRSTAAGAVGLTGLSLAACGGGTEDSESAGEAVHPGDTWESVLAAEELPPGASTSASVGEHDLLLHRSGEEEVHAFTSVCTHQGCTVEAEDERFPCPCHGSVFAVDSGEPISGPATRPLTRFEAEITDGEIRVLI</sequence>
<gene>
    <name evidence="12" type="ORF">HNR09_003042</name>
</gene>
<dbReference type="RefSeq" id="WP_179542818.1">
    <property type="nucleotide sequence ID" value="NZ_BAAALL010000007.1"/>
</dbReference>
<dbReference type="Proteomes" id="UP000535437">
    <property type="component" value="Unassembled WGS sequence"/>
</dbReference>
<evidence type="ECO:0000259" key="11">
    <source>
        <dbReference type="PROSITE" id="PS51296"/>
    </source>
</evidence>
<accession>A0A7Z0GP94</accession>
<dbReference type="Gene3D" id="2.102.10.10">
    <property type="entry name" value="Rieske [2Fe-2S] iron-sulphur domain"/>
    <property type="match status" value="1"/>
</dbReference>
<protein>
    <recommendedName>
        <fullName evidence="2">Cytochrome bc1 complex Rieske iron-sulfur subunit</fullName>
    </recommendedName>
    <alternativeName>
        <fullName evidence="8">Cytochrome bc1 reductase complex subunit QcrA</fullName>
    </alternativeName>
</protein>
<dbReference type="GO" id="GO:0004497">
    <property type="term" value="F:monooxygenase activity"/>
    <property type="evidence" value="ECO:0007669"/>
    <property type="project" value="UniProtKB-ARBA"/>
</dbReference>
<dbReference type="PRINTS" id="PR00162">
    <property type="entry name" value="RIESKE"/>
</dbReference>
<proteinExistence type="predicted"/>
<dbReference type="InterPro" id="IPR014349">
    <property type="entry name" value="Rieske_Fe-S_prot"/>
</dbReference>
<evidence type="ECO:0000256" key="8">
    <source>
        <dbReference type="ARBA" id="ARBA00029586"/>
    </source>
</evidence>
<evidence type="ECO:0000313" key="13">
    <source>
        <dbReference type="Proteomes" id="UP000535437"/>
    </source>
</evidence>
<dbReference type="CDD" id="cd03467">
    <property type="entry name" value="Rieske"/>
    <property type="match status" value="1"/>
</dbReference>
<dbReference type="SUPFAM" id="SSF50022">
    <property type="entry name" value="ISP domain"/>
    <property type="match status" value="1"/>
</dbReference>
<keyword evidence="13" id="KW-1185">Reference proteome</keyword>
<evidence type="ECO:0000256" key="4">
    <source>
        <dbReference type="ARBA" id="ARBA00022723"/>
    </source>
</evidence>
<dbReference type="GO" id="GO:0016020">
    <property type="term" value="C:membrane"/>
    <property type="evidence" value="ECO:0007669"/>
    <property type="project" value="InterPro"/>
</dbReference>
<keyword evidence="4" id="KW-0479">Metal-binding</keyword>
<dbReference type="Pfam" id="PF00355">
    <property type="entry name" value="Rieske"/>
    <property type="match status" value="1"/>
</dbReference>
<keyword evidence="6" id="KW-0411">Iron-sulfur</keyword>
<feature type="chain" id="PRO_5030879572" description="Cytochrome bc1 complex Rieske iron-sulfur subunit" evidence="10">
    <location>
        <begin position="29"/>
        <end position="146"/>
    </location>
</feature>
<organism evidence="12 13">
    <name type="scientific">Nesterenkonia xinjiangensis</name>
    <dbReference type="NCBI Taxonomy" id="225327"/>
    <lineage>
        <taxon>Bacteria</taxon>
        <taxon>Bacillati</taxon>
        <taxon>Actinomycetota</taxon>
        <taxon>Actinomycetes</taxon>
        <taxon>Micrococcales</taxon>
        <taxon>Micrococcaceae</taxon>
        <taxon>Nesterenkonia</taxon>
    </lineage>
</organism>
<evidence type="ECO:0000256" key="10">
    <source>
        <dbReference type="SAM" id="SignalP"/>
    </source>
</evidence>
<evidence type="ECO:0000256" key="2">
    <source>
        <dbReference type="ARBA" id="ARBA00015816"/>
    </source>
</evidence>
<comment type="cofactor">
    <cofactor evidence="9">
        <name>[2Fe-2S] cluster</name>
        <dbReference type="ChEBI" id="CHEBI:190135"/>
    </cofactor>
</comment>
<evidence type="ECO:0000256" key="1">
    <source>
        <dbReference type="ARBA" id="ARBA00002494"/>
    </source>
</evidence>
<keyword evidence="3" id="KW-0001">2Fe-2S</keyword>
<evidence type="ECO:0000256" key="3">
    <source>
        <dbReference type="ARBA" id="ARBA00022714"/>
    </source>
</evidence>
<keyword evidence="5" id="KW-0408">Iron</keyword>
<feature type="domain" description="Rieske" evidence="11">
    <location>
        <begin position="51"/>
        <end position="144"/>
    </location>
</feature>
<comment type="function">
    <text evidence="1">Iron-sulfur subunit of the cytochrome bc1 complex, an essential component of the respiratory electron transport chain required for ATP synthesis. The bc1 complex catalyzes the oxidation of menaquinol and the reduction of cytochrome c in the respiratory chain. The bc1 complex operates through a Q-cycle mechanism that couples electron transfer to generation of the proton gradient that drives ATP synthesis.</text>
</comment>
<name>A0A7Z0GP94_9MICC</name>
<dbReference type="EMBL" id="JACCFY010000001">
    <property type="protein sequence ID" value="NYJ79631.1"/>
    <property type="molecule type" value="Genomic_DNA"/>
</dbReference>
<dbReference type="AlphaFoldDB" id="A0A7Z0GP94"/>
<dbReference type="PROSITE" id="PS51296">
    <property type="entry name" value="RIESKE"/>
    <property type="match status" value="1"/>
</dbReference>
<evidence type="ECO:0000256" key="9">
    <source>
        <dbReference type="ARBA" id="ARBA00034078"/>
    </source>
</evidence>
<evidence type="ECO:0000256" key="7">
    <source>
        <dbReference type="ARBA" id="ARBA00023157"/>
    </source>
</evidence>